<evidence type="ECO:0000256" key="1">
    <source>
        <dbReference type="SAM" id="Coils"/>
    </source>
</evidence>
<dbReference type="Proteomes" id="UP000275408">
    <property type="component" value="Unassembled WGS sequence"/>
</dbReference>
<sequence>MDSVTFVFALATEQERQTEVLKNQNQNQLEKYRSLIQKQKEKEKAFLSFKKVKFLSRQEAKLDGKRPASARAHIGDRLPAISQKPTPKKWFLGEISKKEHSTTSIDHQTMRLGIKLASKPNTSETSSEEDRKPYFITLTGSVGILKSSATNDNRERKMVHFDEDAKLLSVRSIPKSKKTSTDVSLKEIENERFRKGMTLQKCERRLVKNIRRGKVSDVYSRVKCEDRSTSDYCRNPYLQKFQKAEDTVTPTAASWAVVARLIGLKMKFKRRQLHGTFQAPELEVLDPSLNTNRKTDKEKSSDPWVGIKDCRYLRLSNRK</sequence>
<protein>
    <submittedName>
        <fullName evidence="2">Uncharacterized protein</fullName>
    </submittedName>
</protein>
<dbReference type="AlphaFoldDB" id="A0A3M6TDQ4"/>
<keyword evidence="1" id="KW-0175">Coiled coil</keyword>
<reference evidence="2 3" key="1">
    <citation type="journal article" date="2018" name="Sci. Rep.">
        <title>Comparative analysis of the Pocillopora damicornis genome highlights role of immune system in coral evolution.</title>
        <authorList>
            <person name="Cunning R."/>
            <person name="Bay R.A."/>
            <person name="Gillette P."/>
            <person name="Baker A.C."/>
            <person name="Traylor-Knowles N."/>
        </authorList>
    </citation>
    <scope>NUCLEOTIDE SEQUENCE [LARGE SCALE GENOMIC DNA]</scope>
    <source>
        <strain evidence="2">RSMAS</strain>
        <tissue evidence="2">Whole animal</tissue>
    </source>
</reference>
<feature type="coiled-coil region" evidence="1">
    <location>
        <begin position="11"/>
        <end position="42"/>
    </location>
</feature>
<comment type="caution">
    <text evidence="2">The sequence shown here is derived from an EMBL/GenBank/DDBJ whole genome shotgun (WGS) entry which is preliminary data.</text>
</comment>
<evidence type="ECO:0000313" key="3">
    <source>
        <dbReference type="Proteomes" id="UP000275408"/>
    </source>
</evidence>
<keyword evidence="3" id="KW-1185">Reference proteome</keyword>
<gene>
    <name evidence="2" type="ORF">pdam_00017911</name>
</gene>
<accession>A0A3M6TDQ4</accession>
<evidence type="ECO:0000313" key="2">
    <source>
        <dbReference type="EMBL" id="RMX39354.1"/>
    </source>
</evidence>
<proteinExistence type="predicted"/>
<dbReference type="EMBL" id="RCHS01003824">
    <property type="protein sequence ID" value="RMX39354.1"/>
    <property type="molecule type" value="Genomic_DNA"/>
</dbReference>
<name>A0A3M6TDQ4_POCDA</name>
<organism evidence="2 3">
    <name type="scientific">Pocillopora damicornis</name>
    <name type="common">Cauliflower coral</name>
    <name type="synonym">Millepora damicornis</name>
    <dbReference type="NCBI Taxonomy" id="46731"/>
    <lineage>
        <taxon>Eukaryota</taxon>
        <taxon>Metazoa</taxon>
        <taxon>Cnidaria</taxon>
        <taxon>Anthozoa</taxon>
        <taxon>Hexacorallia</taxon>
        <taxon>Scleractinia</taxon>
        <taxon>Astrocoeniina</taxon>
        <taxon>Pocilloporidae</taxon>
        <taxon>Pocillopora</taxon>
    </lineage>
</organism>